<dbReference type="EnsemblMetazoa" id="CapteT188944">
    <property type="protein sequence ID" value="CapteP188944"/>
    <property type="gene ID" value="CapteG188944"/>
</dbReference>
<dbReference type="HOGENOM" id="CLU_1373397_0_0_1"/>
<evidence type="ECO:0000259" key="1">
    <source>
        <dbReference type="Pfam" id="PF16977"/>
    </source>
</evidence>
<gene>
    <name evidence="2" type="ORF">CAPTEDRAFT_188944</name>
</gene>
<evidence type="ECO:0000313" key="4">
    <source>
        <dbReference type="Proteomes" id="UP000014760"/>
    </source>
</evidence>
<accession>R7UAL6</accession>
<reference evidence="3" key="3">
    <citation type="submission" date="2015-06" db="UniProtKB">
        <authorList>
            <consortium name="EnsemblMetazoa"/>
        </authorList>
    </citation>
    <scope>IDENTIFICATION</scope>
</reference>
<dbReference type="EMBL" id="KB303198">
    <property type="protein sequence ID" value="ELU03395.1"/>
    <property type="molecule type" value="Genomic_DNA"/>
</dbReference>
<feature type="domain" description="Apextrin C-terminal" evidence="1">
    <location>
        <begin position="98"/>
        <end position="176"/>
    </location>
</feature>
<evidence type="ECO:0000313" key="2">
    <source>
        <dbReference type="EMBL" id="ELU03395.1"/>
    </source>
</evidence>
<name>R7UAL6_CAPTE</name>
<evidence type="ECO:0000313" key="3">
    <source>
        <dbReference type="EnsemblMetazoa" id="CapteP188944"/>
    </source>
</evidence>
<protein>
    <recommendedName>
        <fullName evidence="1">Apextrin C-terminal domain-containing protein</fullName>
    </recommendedName>
</protein>
<dbReference type="EMBL" id="AMQN01008463">
    <property type="status" value="NOT_ANNOTATED_CDS"/>
    <property type="molecule type" value="Genomic_DNA"/>
</dbReference>
<dbReference type="Proteomes" id="UP000014760">
    <property type="component" value="Unassembled WGS sequence"/>
</dbReference>
<keyword evidence="4" id="KW-1185">Reference proteome</keyword>
<dbReference type="InterPro" id="IPR031569">
    <property type="entry name" value="ApeC"/>
</dbReference>
<sequence length="199" mass="21980">MLRKPVQTFEEAGDAAIFDDRMAIRVDCGGAVPCGSGQGQCVQSSCCPNQNYIDACASGHVCCLGESDCDRQAKQGGTHLTIYVQIMLKATLSAHSLWPQRDFALPMTSYGCPKQPNFPWLEGQVTFRAYRVHLSEDFAFMGPLKNNAWSLRFCTKMEHSLSPQNSERQTVWPAGKIHNGISQVATFAGPRIQLFPGQY</sequence>
<dbReference type="AlphaFoldDB" id="R7UAL6"/>
<reference evidence="2 4" key="2">
    <citation type="journal article" date="2013" name="Nature">
        <title>Insights into bilaterian evolution from three spiralian genomes.</title>
        <authorList>
            <person name="Simakov O."/>
            <person name="Marletaz F."/>
            <person name="Cho S.J."/>
            <person name="Edsinger-Gonzales E."/>
            <person name="Havlak P."/>
            <person name="Hellsten U."/>
            <person name="Kuo D.H."/>
            <person name="Larsson T."/>
            <person name="Lv J."/>
            <person name="Arendt D."/>
            <person name="Savage R."/>
            <person name="Osoegawa K."/>
            <person name="de Jong P."/>
            <person name="Grimwood J."/>
            <person name="Chapman J.A."/>
            <person name="Shapiro H."/>
            <person name="Aerts A."/>
            <person name="Otillar R.P."/>
            <person name="Terry A.Y."/>
            <person name="Boore J.L."/>
            <person name="Grigoriev I.V."/>
            <person name="Lindberg D.R."/>
            <person name="Seaver E.C."/>
            <person name="Weisblat D.A."/>
            <person name="Putnam N.H."/>
            <person name="Rokhsar D.S."/>
        </authorList>
    </citation>
    <scope>NUCLEOTIDE SEQUENCE</scope>
    <source>
        <strain evidence="2 4">I ESC-2004</strain>
    </source>
</reference>
<reference evidence="4" key="1">
    <citation type="submission" date="2012-12" db="EMBL/GenBank/DDBJ databases">
        <authorList>
            <person name="Hellsten U."/>
            <person name="Grimwood J."/>
            <person name="Chapman J.A."/>
            <person name="Shapiro H."/>
            <person name="Aerts A."/>
            <person name="Otillar R.P."/>
            <person name="Terry A.Y."/>
            <person name="Boore J.L."/>
            <person name="Simakov O."/>
            <person name="Marletaz F."/>
            <person name="Cho S.-J."/>
            <person name="Edsinger-Gonzales E."/>
            <person name="Havlak P."/>
            <person name="Kuo D.-H."/>
            <person name="Larsson T."/>
            <person name="Lv J."/>
            <person name="Arendt D."/>
            <person name="Savage R."/>
            <person name="Osoegawa K."/>
            <person name="de Jong P."/>
            <person name="Lindberg D.R."/>
            <person name="Seaver E.C."/>
            <person name="Weisblat D.A."/>
            <person name="Putnam N.H."/>
            <person name="Grigoriev I.V."/>
            <person name="Rokhsar D.S."/>
        </authorList>
    </citation>
    <scope>NUCLEOTIDE SEQUENCE</scope>
    <source>
        <strain evidence="4">I ESC-2004</strain>
    </source>
</reference>
<organism evidence="2">
    <name type="scientific">Capitella teleta</name>
    <name type="common">Polychaete worm</name>
    <dbReference type="NCBI Taxonomy" id="283909"/>
    <lineage>
        <taxon>Eukaryota</taxon>
        <taxon>Metazoa</taxon>
        <taxon>Spiralia</taxon>
        <taxon>Lophotrochozoa</taxon>
        <taxon>Annelida</taxon>
        <taxon>Polychaeta</taxon>
        <taxon>Sedentaria</taxon>
        <taxon>Scolecida</taxon>
        <taxon>Capitellidae</taxon>
        <taxon>Capitella</taxon>
    </lineage>
</organism>
<dbReference type="Pfam" id="PF16977">
    <property type="entry name" value="ApeC"/>
    <property type="match status" value="1"/>
</dbReference>
<proteinExistence type="predicted"/>